<reference evidence="2 3" key="1">
    <citation type="submission" date="2016-07" db="EMBL/GenBank/DDBJ databases">
        <title>Pervasive Adenine N6-methylation of Active Genes in Fungi.</title>
        <authorList>
            <consortium name="DOE Joint Genome Institute"/>
            <person name="Mondo S.J."/>
            <person name="Dannebaum R.O."/>
            <person name="Kuo R.C."/>
            <person name="Labutti K."/>
            <person name="Haridas S."/>
            <person name="Kuo A."/>
            <person name="Salamov A."/>
            <person name="Ahrendt S.R."/>
            <person name="Lipzen A."/>
            <person name="Sullivan W."/>
            <person name="Andreopoulos W.B."/>
            <person name="Clum A."/>
            <person name="Lindquist E."/>
            <person name="Daum C."/>
            <person name="Ramamoorthy G.K."/>
            <person name="Gryganskyi A."/>
            <person name="Culley D."/>
            <person name="Magnuson J.K."/>
            <person name="James T.Y."/>
            <person name="O'Malley M.A."/>
            <person name="Stajich J.E."/>
            <person name="Spatafora J.W."/>
            <person name="Visel A."/>
            <person name="Grigoriev I.V."/>
        </authorList>
    </citation>
    <scope>NUCLEOTIDE SEQUENCE [LARGE SCALE GENOMIC DNA]</scope>
    <source>
        <strain evidence="2 3">PL171</strain>
    </source>
</reference>
<evidence type="ECO:0000313" key="3">
    <source>
        <dbReference type="Proteomes" id="UP000193411"/>
    </source>
</evidence>
<name>A0A1Y2HLJ4_9FUNG</name>
<accession>A0A1Y2HLJ4</accession>
<feature type="region of interest" description="Disordered" evidence="1">
    <location>
        <begin position="20"/>
        <end position="41"/>
    </location>
</feature>
<keyword evidence="3" id="KW-1185">Reference proteome</keyword>
<sequence>MTTFINYSFSVSTLASAYDSSASDDTSAPGTDSQDVMPTNATDTMHAPKCANWIAPGSTHEWCCQPVSHIKDVSATAANQGKPTLPRLTFTPTTTIHNINTTTKIAVQTRHVGSQENCFMPVYPNRRDQIDLESHSTSDAFLSMASTHSSGAFQAQDDDPALPSSQYQQYPHSQEASMLYLLSGAPTPVMCTDVVDDDDECSSYDGTDTSLGKLNPSLFEMDGATLRSASPTSETDHAWSANGGKIFDRGIDASSHLATLELGNEKESTPKAWCDNFLARTRGNVTARTPDRPTFFERFQAAFKLSFGRRRIGASQ</sequence>
<dbReference type="Proteomes" id="UP000193411">
    <property type="component" value="Unassembled WGS sequence"/>
</dbReference>
<organism evidence="2 3">
    <name type="scientific">Catenaria anguillulae PL171</name>
    <dbReference type="NCBI Taxonomy" id="765915"/>
    <lineage>
        <taxon>Eukaryota</taxon>
        <taxon>Fungi</taxon>
        <taxon>Fungi incertae sedis</taxon>
        <taxon>Blastocladiomycota</taxon>
        <taxon>Blastocladiomycetes</taxon>
        <taxon>Blastocladiales</taxon>
        <taxon>Catenariaceae</taxon>
        <taxon>Catenaria</taxon>
    </lineage>
</organism>
<dbReference type="EMBL" id="MCFL01000026">
    <property type="protein sequence ID" value="ORZ34701.1"/>
    <property type="molecule type" value="Genomic_DNA"/>
</dbReference>
<evidence type="ECO:0000313" key="2">
    <source>
        <dbReference type="EMBL" id="ORZ34701.1"/>
    </source>
</evidence>
<gene>
    <name evidence="2" type="ORF">BCR44DRAFT_1513752</name>
</gene>
<comment type="caution">
    <text evidence="2">The sequence shown here is derived from an EMBL/GenBank/DDBJ whole genome shotgun (WGS) entry which is preliminary data.</text>
</comment>
<evidence type="ECO:0000256" key="1">
    <source>
        <dbReference type="SAM" id="MobiDB-lite"/>
    </source>
</evidence>
<dbReference type="AlphaFoldDB" id="A0A1Y2HLJ4"/>
<feature type="compositionally biased region" description="Low complexity" evidence="1">
    <location>
        <begin position="20"/>
        <end position="33"/>
    </location>
</feature>
<protein>
    <submittedName>
        <fullName evidence="2">Uncharacterized protein</fullName>
    </submittedName>
</protein>
<proteinExistence type="predicted"/>